<keyword evidence="2" id="KW-0677">Repeat</keyword>
<dbReference type="PROSITE" id="PS50135">
    <property type="entry name" value="ZF_ZZ_2"/>
    <property type="match status" value="1"/>
</dbReference>
<dbReference type="PANTHER" id="PTHR23055:SF187">
    <property type="entry name" value="EF HAND DOMAIN PROTEIN (AFU_ORTHOLOGUE AFUA_6G07310)"/>
    <property type="match status" value="1"/>
</dbReference>
<dbReference type="Gene3D" id="3.30.60.90">
    <property type="match status" value="1"/>
</dbReference>
<dbReference type="GO" id="GO:0005509">
    <property type="term" value="F:calcium ion binding"/>
    <property type="evidence" value="ECO:0007669"/>
    <property type="project" value="InterPro"/>
</dbReference>
<dbReference type="PROSITE" id="PS50222">
    <property type="entry name" value="EF_HAND_2"/>
    <property type="match status" value="2"/>
</dbReference>
<keyword evidence="1" id="KW-0479">Metal-binding</keyword>
<dbReference type="PANTHER" id="PTHR23055">
    <property type="entry name" value="CALCIUM BINDING PROTEINS"/>
    <property type="match status" value="1"/>
</dbReference>
<gene>
    <name evidence="11" type="ORF">BDV95DRAFT_501504</name>
</gene>
<dbReference type="SUPFAM" id="SSF47473">
    <property type="entry name" value="EF-hand"/>
    <property type="match status" value="1"/>
</dbReference>
<organism evidence="11 12">
    <name type="scientific">Massariosphaeria phaeospora</name>
    <dbReference type="NCBI Taxonomy" id="100035"/>
    <lineage>
        <taxon>Eukaryota</taxon>
        <taxon>Fungi</taxon>
        <taxon>Dikarya</taxon>
        <taxon>Ascomycota</taxon>
        <taxon>Pezizomycotina</taxon>
        <taxon>Dothideomycetes</taxon>
        <taxon>Pleosporomycetidae</taxon>
        <taxon>Pleosporales</taxon>
        <taxon>Pleosporales incertae sedis</taxon>
        <taxon>Massariosphaeria</taxon>
    </lineage>
</organism>
<dbReference type="GO" id="GO:0016020">
    <property type="term" value="C:membrane"/>
    <property type="evidence" value="ECO:0007669"/>
    <property type="project" value="TreeGrafter"/>
</dbReference>
<sequence>MAASTPSSLARYRPAVLVLTGAAAAYTAYLIYSSLQQPPADSLHRSNAVRRSPRQPGPLSRIARGVQHNSLPLGDFDFFGTAVVLDAQNLVTADELRQIAHSVDPSADARMVEDGITQLYNTLFDRFLADMFPATPLSSVERDVVCQWIGPRVPDEAALASAIRRHNRAFSPGDDAQLIVAGAVDTADDIESVAPTERSWRSDEDTEDDGLDAEGQTLQRTLYHIAEHHARNLGVVHRGITCNGCDAKPIRGVRWRCANCADFDLCADCEATNSHYKTHIFYKIRVPAPYLGMPKQEPVYPGKPHVMTPSINSSIKKRLVSETKMEAEEIEALWDQFTCLAGTEWQSDPNGIGWALDRRAFNHAFVPRYASFISAPNLLYDRVFAFYDSDHNGLIGFEEWIKGLNGMHSRDQRIKLGIVFAGYDVNGDGYISRKDVLRIFRAYYAMEKEATRNYLAEASEELSVRGALETIHSSQPLGSAFVEGRIPTRFTPNPYLNRKPSEERLVHPPVISDDREDTEDREAIFHEINLVNQSRQNQVPHIDDTAHRERWARRHFYLDEEEGLTRPEGFRDPPSTLEHDEQAQEDTNSPPTADAERPRGSRSSSRVRFQDDVEDIETRSNASTSSRMVGERWGGYEIPELEKDVGKEVLYQITQQALNELLNPLFQEKEDNAMDAFATRSERREYAAQIDSITEEFNAEKHLNRTLVKMGTFHYCKDVATALKDHPLMKNALEALKKSDWSSSEAENRIAVLFSRAEKAVLRTAAEEIDDDWTPDAMTLWNAKLCRVQFQREFVGGVLDAAKEVNWIPHLSTEAWPRRSPDSNKKSPILESLRAQYRDPTMPHFRPNSLADMQEGIEVVTVEQTLHGDPTMPQFRPNSEAMVEDALETESSEPPLLYRPFFVLPHHHTRNIPHDDDQAQERNPPSPPQGDIEIIDTQDTPTDSPQPLRPSVPTYESNNDPGYLQLSIESAAAPGAHSLCVELTARFHQNNQDAIPQLLARRLRREILKDARSPLRMGLLASLQVVDREISERKGSGLLDFEEFREGVSVGQMRFLESWMDWVSY</sequence>
<dbReference type="Proteomes" id="UP000481861">
    <property type="component" value="Unassembled WGS sequence"/>
</dbReference>
<keyword evidence="8" id="KW-0812">Transmembrane</keyword>
<name>A0A7C8M3U6_9PLEO</name>
<dbReference type="Pfam" id="PF00569">
    <property type="entry name" value="ZZ"/>
    <property type="match status" value="1"/>
</dbReference>
<evidence type="ECO:0000256" key="2">
    <source>
        <dbReference type="ARBA" id="ARBA00022737"/>
    </source>
</evidence>
<dbReference type="Gene3D" id="1.10.238.10">
    <property type="entry name" value="EF-hand"/>
    <property type="match status" value="1"/>
</dbReference>
<dbReference type="PROSITE" id="PS01357">
    <property type="entry name" value="ZF_ZZ_1"/>
    <property type="match status" value="1"/>
</dbReference>
<feature type="domain" description="ZZ-type" evidence="9">
    <location>
        <begin position="237"/>
        <end position="289"/>
    </location>
</feature>
<keyword evidence="12" id="KW-1185">Reference proteome</keyword>
<dbReference type="SUPFAM" id="SSF57850">
    <property type="entry name" value="RING/U-box"/>
    <property type="match status" value="1"/>
</dbReference>
<dbReference type="PROSITE" id="PS00018">
    <property type="entry name" value="EF_HAND_1"/>
    <property type="match status" value="2"/>
</dbReference>
<dbReference type="CDD" id="cd02340">
    <property type="entry name" value="ZZ_NBR1_like"/>
    <property type="match status" value="1"/>
</dbReference>
<keyword evidence="8" id="KW-1133">Transmembrane helix</keyword>
<evidence type="ECO:0000256" key="5">
    <source>
        <dbReference type="ARBA" id="ARBA00022837"/>
    </source>
</evidence>
<keyword evidence="8" id="KW-0472">Membrane</keyword>
<dbReference type="GO" id="GO:0008270">
    <property type="term" value="F:zinc ion binding"/>
    <property type="evidence" value="ECO:0007669"/>
    <property type="project" value="UniProtKB-KW"/>
</dbReference>
<feature type="transmembrane region" description="Helical" evidence="8">
    <location>
        <begin position="12"/>
        <end position="32"/>
    </location>
</feature>
<dbReference type="InterPro" id="IPR002048">
    <property type="entry name" value="EF_hand_dom"/>
</dbReference>
<evidence type="ECO:0000259" key="9">
    <source>
        <dbReference type="PROSITE" id="PS50135"/>
    </source>
</evidence>
<evidence type="ECO:0000259" key="10">
    <source>
        <dbReference type="PROSITE" id="PS50222"/>
    </source>
</evidence>
<dbReference type="PRINTS" id="PR00450">
    <property type="entry name" value="RECOVERIN"/>
</dbReference>
<dbReference type="InterPro" id="IPR018247">
    <property type="entry name" value="EF_Hand_1_Ca_BS"/>
</dbReference>
<evidence type="ECO:0000256" key="1">
    <source>
        <dbReference type="ARBA" id="ARBA00022723"/>
    </source>
</evidence>
<dbReference type="InterPro" id="IPR011992">
    <property type="entry name" value="EF-hand-dom_pair"/>
</dbReference>
<protein>
    <recommendedName>
        <fullName evidence="13">EF hand domain-containing protein</fullName>
    </recommendedName>
</protein>
<evidence type="ECO:0000313" key="12">
    <source>
        <dbReference type="Proteomes" id="UP000481861"/>
    </source>
</evidence>
<evidence type="ECO:0000256" key="4">
    <source>
        <dbReference type="ARBA" id="ARBA00022833"/>
    </source>
</evidence>
<dbReference type="SMART" id="SM00291">
    <property type="entry name" value="ZnF_ZZ"/>
    <property type="match status" value="1"/>
</dbReference>
<dbReference type="SMART" id="SM00054">
    <property type="entry name" value="EFh"/>
    <property type="match status" value="2"/>
</dbReference>
<dbReference type="EMBL" id="JAADJZ010000021">
    <property type="protein sequence ID" value="KAF2868016.1"/>
    <property type="molecule type" value="Genomic_DNA"/>
</dbReference>
<dbReference type="GO" id="GO:0005829">
    <property type="term" value="C:cytosol"/>
    <property type="evidence" value="ECO:0007669"/>
    <property type="project" value="TreeGrafter"/>
</dbReference>
<evidence type="ECO:0000256" key="3">
    <source>
        <dbReference type="ARBA" id="ARBA00022771"/>
    </source>
</evidence>
<feature type="domain" description="EF-hand" evidence="10">
    <location>
        <begin position="375"/>
        <end position="410"/>
    </location>
</feature>
<feature type="region of interest" description="Disordered" evidence="7">
    <location>
        <begin position="42"/>
        <end position="61"/>
    </location>
</feature>
<keyword evidence="4" id="KW-0862">Zinc</keyword>
<feature type="region of interest" description="Disordered" evidence="7">
    <location>
        <begin position="562"/>
        <end position="627"/>
    </location>
</feature>
<dbReference type="AlphaFoldDB" id="A0A7C8M3U6"/>
<feature type="region of interest" description="Disordered" evidence="7">
    <location>
        <begin position="908"/>
        <end position="961"/>
    </location>
</feature>
<evidence type="ECO:0000256" key="8">
    <source>
        <dbReference type="SAM" id="Phobius"/>
    </source>
</evidence>
<dbReference type="OrthoDB" id="2122982at2759"/>
<comment type="caution">
    <text evidence="11">The sequence shown here is derived from an EMBL/GenBank/DDBJ whole genome shotgun (WGS) entry which is preliminary data.</text>
</comment>
<evidence type="ECO:0000256" key="6">
    <source>
        <dbReference type="PROSITE-ProRule" id="PRU00228"/>
    </source>
</evidence>
<reference evidence="11 12" key="1">
    <citation type="submission" date="2020-01" db="EMBL/GenBank/DDBJ databases">
        <authorList>
            <consortium name="DOE Joint Genome Institute"/>
            <person name="Haridas S."/>
            <person name="Albert R."/>
            <person name="Binder M."/>
            <person name="Bloem J."/>
            <person name="Labutti K."/>
            <person name="Salamov A."/>
            <person name="Andreopoulos B."/>
            <person name="Baker S.E."/>
            <person name="Barry K."/>
            <person name="Bills G."/>
            <person name="Bluhm B.H."/>
            <person name="Cannon C."/>
            <person name="Castanera R."/>
            <person name="Culley D.E."/>
            <person name="Daum C."/>
            <person name="Ezra D."/>
            <person name="Gonzalez J.B."/>
            <person name="Henrissat B."/>
            <person name="Kuo A."/>
            <person name="Liang C."/>
            <person name="Lipzen A."/>
            <person name="Lutzoni F."/>
            <person name="Magnuson J."/>
            <person name="Mondo S."/>
            <person name="Nolan M."/>
            <person name="Ohm R."/>
            <person name="Pangilinan J."/>
            <person name="Park H.-J.H."/>
            <person name="Ramirez L."/>
            <person name="Alfaro M."/>
            <person name="Sun H."/>
            <person name="Tritt A."/>
            <person name="Yoshinaga Y."/>
            <person name="Zwiers L.-H.L."/>
            <person name="Turgeon B.G."/>
            <person name="Goodwin S.B."/>
            <person name="Spatafora J.W."/>
            <person name="Crous P.W."/>
            <person name="Grigoriev I.V."/>
        </authorList>
    </citation>
    <scope>NUCLEOTIDE SEQUENCE [LARGE SCALE GENOMIC DNA]</scope>
    <source>
        <strain evidence="11 12">CBS 611.86</strain>
    </source>
</reference>
<keyword evidence="5" id="KW-0106">Calcium</keyword>
<feature type="compositionally biased region" description="Basic and acidic residues" evidence="7">
    <location>
        <begin position="563"/>
        <end position="582"/>
    </location>
</feature>
<keyword evidence="3 6" id="KW-0863">Zinc-finger</keyword>
<feature type="domain" description="EF-hand" evidence="10">
    <location>
        <begin position="411"/>
        <end position="446"/>
    </location>
</feature>
<evidence type="ECO:0000313" key="11">
    <source>
        <dbReference type="EMBL" id="KAF2868016.1"/>
    </source>
</evidence>
<dbReference type="CDD" id="cd00051">
    <property type="entry name" value="EFh"/>
    <property type="match status" value="1"/>
</dbReference>
<dbReference type="InterPro" id="IPR028846">
    <property type="entry name" value="Recoverin"/>
</dbReference>
<proteinExistence type="predicted"/>
<evidence type="ECO:0008006" key="13">
    <source>
        <dbReference type="Google" id="ProtNLM"/>
    </source>
</evidence>
<accession>A0A7C8M3U6</accession>
<dbReference type="InterPro" id="IPR043145">
    <property type="entry name" value="Znf_ZZ_sf"/>
</dbReference>
<evidence type="ECO:0000256" key="7">
    <source>
        <dbReference type="SAM" id="MobiDB-lite"/>
    </source>
</evidence>
<dbReference type="InterPro" id="IPR000433">
    <property type="entry name" value="Znf_ZZ"/>
</dbReference>